<dbReference type="Pfam" id="PF00657">
    <property type="entry name" value="Lipase_GDSL"/>
    <property type="match status" value="1"/>
</dbReference>
<gene>
    <name evidence="4" type="ORF">SAMN05421823_105219</name>
</gene>
<keyword evidence="5" id="KW-1185">Reference proteome</keyword>
<evidence type="ECO:0000313" key="5">
    <source>
        <dbReference type="Proteomes" id="UP000198510"/>
    </source>
</evidence>
<dbReference type="InterPro" id="IPR036514">
    <property type="entry name" value="SGNH_hydro_sf"/>
</dbReference>
<dbReference type="CDD" id="cd01821">
    <property type="entry name" value="Rhamnogalacturan_acetylesterase_like"/>
    <property type="match status" value="1"/>
</dbReference>
<dbReference type="GO" id="GO:0016788">
    <property type="term" value="F:hydrolase activity, acting on ester bonds"/>
    <property type="evidence" value="ECO:0007669"/>
    <property type="project" value="UniProtKB-ARBA"/>
</dbReference>
<reference evidence="4 5" key="1">
    <citation type="submission" date="2016-10" db="EMBL/GenBank/DDBJ databases">
        <authorList>
            <person name="de Groot N.N."/>
        </authorList>
    </citation>
    <scope>NUCLEOTIDE SEQUENCE [LARGE SCALE GENOMIC DNA]</scope>
    <source>
        <strain evidence="4 5">DSM 25186</strain>
    </source>
</reference>
<evidence type="ECO:0000313" key="4">
    <source>
        <dbReference type="EMBL" id="SDL33105.1"/>
    </source>
</evidence>
<evidence type="ECO:0000256" key="1">
    <source>
        <dbReference type="ARBA" id="ARBA00008668"/>
    </source>
</evidence>
<protein>
    <submittedName>
        <fullName evidence="4">Lysophospholipase L1</fullName>
    </submittedName>
</protein>
<dbReference type="Proteomes" id="UP000198510">
    <property type="component" value="Unassembled WGS sequence"/>
</dbReference>
<evidence type="ECO:0000256" key="2">
    <source>
        <dbReference type="ARBA" id="ARBA00022801"/>
    </source>
</evidence>
<dbReference type="InterPro" id="IPR001087">
    <property type="entry name" value="GDSL"/>
</dbReference>
<comment type="similarity">
    <text evidence="1">Belongs to the 'GDSL' lipolytic enzyme family.</text>
</comment>
<accession>A0A1G9J787</accession>
<feature type="chain" id="PRO_5011586376" evidence="3">
    <location>
        <begin position="20"/>
        <end position="256"/>
    </location>
</feature>
<dbReference type="RefSeq" id="WP_089683318.1">
    <property type="nucleotide sequence ID" value="NZ_FNFO01000005.1"/>
</dbReference>
<dbReference type="PANTHER" id="PTHR43695">
    <property type="entry name" value="PUTATIVE (AFU_ORTHOLOGUE AFUA_2G17250)-RELATED"/>
    <property type="match status" value="1"/>
</dbReference>
<dbReference type="PANTHER" id="PTHR43695:SF1">
    <property type="entry name" value="RHAMNOGALACTURONAN ACETYLESTERASE"/>
    <property type="match status" value="1"/>
</dbReference>
<proteinExistence type="inferred from homology"/>
<dbReference type="STRING" id="1075417.SAMN05421823_105219"/>
<dbReference type="OrthoDB" id="9807041at2"/>
<organism evidence="4 5">
    <name type="scientific">Catalinimonas alkaloidigena</name>
    <dbReference type="NCBI Taxonomy" id="1075417"/>
    <lineage>
        <taxon>Bacteria</taxon>
        <taxon>Pseudomonadati</taxon>
        <taxon>Bacteroidota</taxon>
        <taxon>Cytophagia</taxon>
        <taxon>Cytophagales</taxon>
        <taxon>Catalimonadaceae</taxon>
        <taxon>Catalinimonas</taxon>
    </lineage>
</organism>
<feature type="signal peptide" evidence="3">
    <location>
        <begin position="1"/>
        <end position="19"/>
    </location>
</feature>
<dbReference type="AlphaFoldDB" id="A0A1G9J787"/>
<evidence type="ECO:0000256" key="3">
    <source>
        <dbReference type="SAM" id="SignalP"/>
    </source>
</evidence>
<keyword evidence="2" id="KW-0378">Hydrolase</keyword>
<dbReference type="InterPro" id="IPR037459">
    <property type="entry name" value="RhgT-like"/>
</dbReference>
<dbReference type="EMBL" id="FNFO01000005">
    <property type="protein sequence ID" value="SDL33105.1"/>
    <property type="molecule type" value="Genomic_DNA"/>
</dbReference>
<dbReference type="SUPFAM" id="SSF52266">
    <property type="entry name" value="SGNH hydrolase"/>
    <property type="match status" value="1"/>
</dbReference>
<keyword evidence="3" id="KW-0732">Signal</keyword>
<name>A0A1G9J787_9BACT</name>
<sequence length="256" mass="29579">MRFRALLLLLGLMSFTVLKKQPTQVFLVGDSTMADYTTYDEDYQKKRYPLMGWGQVFQHFMSADSLGKVRNLIKTDSVLVRDVARGGRSTRTFFEEGRWRNVYESLRKGDLVLIQFGHNDAAKEKTERYVNEAGYKEYLRLFVRQTREKGARPILLTPVARNYPWENGHLANVHGDYPQAMKEVAQELQVDLIDLNQLSMDAFSDRGKEYVTDHYFMNLPANTYEAYPDGQSDNTHFQPEGAEAVAQLVFQGLQRL</sequence>
<dbReference type="Gene3D" id="3.40.50.1110">
    <property type="entry name" value="SGNH hydrolase"/>
    <property type="match status" value="1"/>
</dbReference>